<dbReference type="PROSITE" id="PS50006">
    <property type="entry name" value="FHA_DOMAIN"/>
    <property type="match status" value="1"/>
</dbReference>
<dbReference type="AlphaFoldDB" id="A0A1X2IIA6"/>
<dbReference type="PANTHER" id="PTHR15067:SF7">
    <property type="entry name" value="E3 UBIQUITIN-PROTEIN LIGASE DMA1-RELATED"/>
    <property type="match status" value="1"/>
</dbReference>
<dbReference type="Proteomes" id="UP000193560">
    <property type="component" value="Unassembled WGS sequence"/>
</dbReference>
<dbReference type="Gene3D" id="3.30.40.10">
    <property type="entry name" value="Zinc/RING finger domain, C3HC4 (zinc finger)"/>
    <property type="match status" value="1"/>
</dbReference>
<dbReference type="GO" id="GO:0061630">
    <property type="term" value="F:ubiquitin protein ligase activity"/>
    <property type="evidence" value="ECO:0007669"/>
    <property type="project" value="TreeGrafter"/>
</dbReference>
<feature type="domain" description="RING-type" evidence="9">
    <location>
        <begin position="357"/>
        <end position="401"/>
    </location>
</feature>
<evidence type="ECO:0000256" key="6">
    <source>
        <dbReference type="PROSITE-ProRule" id="PRU00175"/>
    </source>
</evidence>
<keyword evidence="4" id="KW-0833">Ubl conjugation pathway</keyword>
<comment type="caution">
    <text evidence="10">The sequence shown here is derived from an EMBL/GenBank/DDBJ whole genome shotgun (WGS) entry which is preliminary data.</text>
</comment>
<evidence type="ECO:0000256" key="3">
    <source>
        <dbReference type="ARBA" id="ARBA00022771"/>
    </source>
</evidence>
<dbReference type="Pfam" id="PF17123">
    <property type="entry name" value="zf-RING_11"/>
    <property type="match status" value="1"/>
</dbReference>
<dbReference type="STRING" id="90262.A0A1X2IIA6"/>
<sequence length="464" mass="51053">MPLVRSTSQSASTPQSINIFTGFQNWRRRCASNTVPSSPLTTSVTTNNTDISSTSTNLARSSSEHSIELSRLYLHSTASDEEPDCPFSTNSFTAPLFATDSLVTGTTGNPATTTVADTATTSANTEPNSTAHIRLLPNVELTSRCFVFDITDRILTPTTLLKIGRYGERHSTSDRLAFKSKVVSRAHAEIWMGAGNKIYIRDIGSSSGTFINRIRLSRSHETSESIELRDGDIIQLGVDYQEGMDQMYRAVKIRLEINRDNTKTSNFNRQAFQRLHQHLLGFSPATSSSAVSSNRINVGSEQLTLLDDGGRYNNTTGLSGQLTNDINHGCEFKGHTLLEQRVSSDSHNNNPSSIQECCICLYAIAPLQALFIAPCSHVYHFKCLRPILFQHYPGFSCPLCRNYYDLESSVAIEVSEAVEGMGISTLEAKPTSEAGQSSAESPTLSVSPFTSIYTSQQELCYRQY</sequence>
<keyword evidence="1" id="KW-0808">Transferase</keyword>
<dbReference type="GO" id="GO:0016567">
    <property type="term" value="P:protein ubiquitination"/>
    <property type="evidence" value="ECO:0007669"/>
    <property type="project" value="TreeGrafter"/>
</dbReference>
<evidence type="ECO:0000256" key="2">
    <source>
        <dbReference type="ARBA" id="ARBA00022723"/>
    </source>
</evidence>
<dbReference type="Gene3D" id="2.60.200.20">
    <property type="match status" value="1"/>
</dbReference>
<proteinExistence type="predicted"/>
<organism evidence="10 11">
    <name type="scientific">Absidia repens</name>
    <dbReference type="NCBI Taxonomy" id="90262"/>
    <lineage>
        <taxon>Eukaryota</taxon>
        <taxon>Fungi</taxon>
        <taxon>Fungi incertae sedis</taxon>
        <taxon>Mucoromycota</taxon>
        <taxon>Mucoromycotina</taxon>
        <taxon>Mucoromycetes</taxon>
        <taxon>Mucorales</taxon>
        <taxon>Cunninghamellaceae</taxon>
        <taxon>Absidia</taxon>
    </lineage>
</organism>
<evidence type="ECO:0000256" key="4">
    <source>
        <dbReference type="ARBA" id="ARBA00022786"/>
    </source>
</evidence>
<gene>
    <name evidence="10" type="ORF">BCR42DRAFT_413852</name>
</gene>
<dbReference type="GO" id="GO:0008270">
    <property type="term" value="F:zinc ion binding"/>
    <property type="evidence" value="ECO:0007669"/>
    <property type="project" value="UniProtKB-KW"/>
</dbReference>
<feature type="compositionally biased region" description="Low complexity" evidence="7">
    <location>
        <begin position="34"/>
        <end position="61"/>
    </location>
</feature>
<dbReference type="EMBL" id="MCGE01000010">
    <property type="protein sequence ID" value="ORZ17068.1"/>
    <property type="molecule type" value="Genomic_DNA"/>
</dbReference>
<keyword evidence="3 6" id="KW-0863">Zinc-finger</keyword>
<feature type="region of interest" description="Disordered" evidence="7">
    <location>
        <begin position="34"/>
        <end position="62"/>
    </location>
</feature>
<dbReference type="GO" id="GO:0005829">
    <property type="term" value="C:cytosol"/>
    <property type="evidence" value="ECO:0007669"/>
    <property type="project" value="TreeGrafter"/>
</dbReference>
<evidence type="ECO:0000256" key="7">
    <source>
        <dbReference type="SAM" id="MobiDB-lite"/>
    </source>
</evidence>
<dbReference type="PROSITE" id="PS50089">
    <property type="entry name" value="ZF_RING_2"/>
    <property type="match status" value="1"/>
</dbReference>
<dbReference type="Pfam" id="PF00498">
    <property type="entry name" value="FHA"/>
    <property type="match status" value="1"/>
</dbReference>
<dbReference type="InterPro" id="IPR008984">
    <property type="entry name" value="SMAD_FHA_dom_sf"/>
</dbReference>
<dbReference type="InterPro" id="IPR000253">
    <property type="entry name" value="FHA_dom"/>
</dbReference>
<dbReference type="SMART" id="SM00240">
    <property type="entry name" value="FHA"/>
    <property type="match status" value="1"/>
</dbReference>
<name>A0A1X2IIA6_9FUNG</name>
<evidence type="ECO:0000259" key="9">
    <source>
        <dbReference type="PROSITE" id="PS50089"/>
    </source>
</evidence>
<dbReference type="SMART" id="SM00184">
    <property type="entry name" value="RING"/>
    <property type="match status" value="1"/>
</dbReference>
<dbReference type="SUPFAM" id="SSF49879">
    <property type="entry name" value="SMAD/FHA domain"/>
    <property type="match status" value="1"/>
</dbReference>
<evidence type="ECO:0008006" key="12">
    <source>
        <dbReference type="Google" id="ProtNLM"/>
    </source>
</evidence>
<dbReference type="GO" id="GO:0000151">
    <property type="term" value="C:ubiquitin ligase complex"/>
    <property type="evidence" value="ECO:0007669"/>
    <property type="project" value="TreeGrafter"/>
</dbReference>
<evidence type="ECO:0000256" key="5">
    <source>
        <dbReference type="ARBA" id="ARBA00022833"/>
    </source>
</evidence>
<evidence type="ECO:0000256" key="1">
    <source>
        <dbReference type="ARBA" id="ARBA00022679"/>
    </source>
</evidence>
<dbReference type="GO" id="GO:0006511">
    <property type="term" value="P:ubiquitin-dependent protein catabolic process"/>
    <property type="evidence" value="ECO:0007669"/>
    <property type="project" value="TreeGrafter"/>
</dbReference>
<accession>A0A1X2IIA6</accession>
<evidence type="ECO:0000259" key="8">
    <source>
        <dbReference type="PROSITE" id="PS50006"/>
    </source>
</evidence>
<reference evidence="10 11" key="1">
    <citation type="submission" date="2016-07" db="EMBL/GenBank/DDBJ databases">
        <title>Pervasive Adenine N6-methylation of Active Genes in Fungi.</title>
        <authorList>
            <consortium name="DOE Joint Genome Institute"/>
            <person name="Mondo S.J."/>
            <person name="Dannebaum R.O."/>
            <person name="Kuo R.C."/>
            <person name="Labutti K."/>
            <person name="Haridas S."/>
            <person name="Kuo A."/>
            <person name="Salamov A."/>
            <person name="Ahrendt S.R."/>
            <person name="Lipzen A."/>
            <person name="Sullivan W."/>
            <person name="Andreopoulos W.B."/>
            <person name="Clum A."/>
            <person name="Lindquist E."/>
            <person name="Daum C."/>
            <person name="Ramamoorthy G.K."/>
            <person name="Gryganskyi A."/>
            <person name="Culley D."/>
            <person name="Magnuson J.K."/>
            <person name="James T.Y."/>
            <person name="O'Malley M.A."/>
            <person name="Stajich J.E."/>
            <person name="Spatafora J.W."/>
            <person name="Visel A."/>
            <person name="Grigoriev I.V."/>
        </authorList>
    </citation>
    <scope>NUCLEOTIDE SEQUENCE [LARGE SCALE GENOMIC DNA]</scope>
    <source>
        <strain evidence="10 11">NRRL 1336</strain>
    </source>
</reference>
<protein>
    <recommendedName>
        <fullName evidence="12">SMAD/FHA domain-containing protein</fullName>
    </recommendedName>
</protein>
<dbReference type="InterPro" id="IPR001841">
    <property type="entry name" value="Znf_RING"/>
</dbReference>
<dbReference type="GO" id="GO:0032153">
    <property type="term" value="C:cell division site"/>
    <property type="evidence" value="ECO:0007669"/>
    <property type="project" value="TreeGrafter"/>
</dbReference>
<evidence type="ECO:0000313" key="10">
    <source>
        <dbReference type="EMBL" id="ORZ17068.1"/>
    </source>
</evidence>
<keyword evidence="2" id="KW-0479">Metal-binding</keyword>
<feature type="domain" description="FHA" evidence="8">
    <location>
        <begin position="161"/>
        <end position="216"/>
    </location>
</feature>
<dbReference type="PANTHER" id="PTHR15067">
    <property type="entry name" value="E3 UBIQUITIN-PROTEIN LIGASE RNF8"/>
    <property type="match status" value="1"/>
</dbReference>
<keyword evidence="5" id="KW-0862">Zinc</keyword>
<dbReference type="InterPro" id="IPR013083">
    <property type="entry name" value="Znf_RING/FYVE/PHD"/>
</dbReference>
<keyword evidence="11" id="KW-1185">Reference proteome</keyword>
<dbReference type="SUPFAM" id="SSF57850">
    <property type="entry name" value="RING/U-box"/>
    <property type="match status" value="1"/>
</dbReference>
<evidence type="ECO:0000313" key="11">
    <source>
        <dbReference type="Proteomes" id="UP000193560"/>
    </source>
</evidence>
<dbReference type="OrthoDB" id="687730at2759"/>